<dbReference type="GO" id="GO:0045002">
    <property type="term" value="P:double-strand break repair via single-strand annealing"/>
    <property type="evidence" value="ECO:0007669"/>
    <property type="project" value="TreeGrafter"/>
</dbReference>
<sequence length="394" mass="42669">MSSTKNLFGTIAFTCDEQKRTDAYLRQKLRADMLSRRPGPGGRRLTYLESNKAIEIANEAFGFNGWSCRIVDCNLEYVHYMHKEKGNDGRWSLGYSAVVQIQLKDGTTHEDVGFGQSEGLKDLGAAIDISKKASISDARKRALRLFGNYLGNSCYDKEHIKDVAANRTNSTPLQSPTSIKLENGAASEPPLQITNGPSTSTAAAPNSASSPAPNSSATSSSVPAKSTSAAPYTIAAAVPPTHPPRVVRKPIQSSPLTSGIAQVKPPPIPNKPVQYQHFNPPPAAPATVARPPTTAPVVKQEPQQYPPPPSYVYPSRSSPEVVEGKRPPPGQLYVRHISNVSPSVMNVSPSVAFDRKRSPVCMYSNDPGFDLDDLRSSQFEFDANESAPEKKRKL</sequence>
<organism evidence="6 7">
    <name type="scientific">Thraustotheca clavata</name>
    <dbReference type="NCBI Taxonomy" id="74557"/>
    <lineage>
        <taxon>Eukaryota</taxon>
        <taxon>Sar</taxon>
        <taxon>Stramenopiles</taxon>
        <taxon>Oomycota</taxon>
        <taxon>Saprolegniomycetes</taxon>
        <taxon>Saprolegniales</taxon>
        <taxon>Achlyaceae</taxon>
        <taxon>Thraustotheca</taxon>
    </lineage>
</organism>
<dbReference type="Proteomes" id="UP000243217">
    <property type="component" value="Unassembled WGS sequence"/>
</dbReference>
<name>A0A1V9YSM7_9STRA</name>
<keyword evidence="7" id="KW-1185">Reference proteome</keyword>
<evidence type="ECO:0000256" key="1">
    <source>
        <dbReference type="ARBA" id="ARBA00006638"/>
    </source>
</evidence>
<dbReference type="GO" id="GO:0006312">
    <property type="term" value="P:mitotic recombination"/>
    <property type="evidence" value="ECO:0007669"/>
    <property type="project" value="TreeGrafter"/>
</dbReference>
<dbReference type="SUPFAM" id="SSF54768">
    <property type="entry name" value="dsRNA-binding domain-like"/>
    <property type="match status" value="1"/>
</dbReference>
<dbReference type="GO" id="GO:0000724">
    <property type="term" value="P:double-strand break repair via homologous recombination"/>
    <property type="evidence" value="ECO:0007669"/>
    <property type="project" value="TreeGrafter"/>
</dbReference>
<keyword evidence="3" id="KW-0233">DNA recombination</keyword>
<protein>
    <submittedName>
        <fullName evidence="6">DNA repair and recombination protein Rad22</fullName>
    </submittedName>
</protein>
<dbReference type="Gene3D" id="3.30.390.80">
    <property type="entry name" value="DNA repair protein Rad52/59/22"/>
    <property type="match status" value="1"/>
</dbReference>
<keyword evidence="2" id="KW-0227">DNA damage</keyword>
<feature type="region of interest" description="Disordered" evidence="5">
    <location>
        <begin position="187"/>
        <end position="224"/>
    </location>
</feature>
<evidence type="ECO:0000256" key="4">
    <source>
        <dbReference type="ARBA" id="ARBA00023204"/>
    </source>
</evidence>
<evidence type="ECO:0000256" key="5">
    <source>
        <dbReference type="SAM" id="MobiDB-lite"/>
    </source>
</evidence>
<feature type="compositionally biased region" description="Low complexity" evidence="5">
    <location>
        <begin position="285"/>
        <end position="303"/>
    </location>
</feature>
<dbReference type="InterPro" id="IPR007232">
    <property type="entry name" value="Rad52_Rad59_Rad22"/>
</dbReference>
<dbReference type="AlphaFoldDB" id="A0A1V9YSM7"/>
<dbReference type="STRING" id="74557.A0A1V9YSM7"/>
<dbReference type="EMBL" id="JNBS01002985">
    <property type="protein sequence ID" value="OQR88834.1"/>
    <property type="molecule type" value="Genomic_DNA"/>
</dbReference>
<evidence type="ECO:0000313" key="6">
    <source>
        <dbReference type="EMBL" id="OQR88834.1"/>
    </source>
</evidence>
<dbReference type="InterPro" id="IPR041247">
    <property type="entry name" value="Rad52_fam"/>
</dbReference>
<reference evidence="6 7" key="1">
    <citation type="journal article" date="2014" name="Genome Biol. Evol.">
        <title>The secreted proteins of Achlya hypogyna and Thraustotheca clavata identify the ancestral oomycete secretome and reveal gene acquisitions by horizontal gene transfer.</title>
        <authorList>
            <person name="Misner I."/>
            <person name="Blouin N."/>
            <person name="Leonard G."/>
            <person name="Richards T.A."/>
            <person name="Lane C.E."/>
        </authorList>
    </citation>
    <scope>NUCLEOTIDE SEQUENCE [LARGE SCALE GENOMIC DNA]</scope>
    <source>
        <strain evidence="6 7">ATCC 34112</strain>
    </source>
</reference>
<evidence type="ECO:0000256" key="3">
    <source>
        <dbReference type="ARBA" id="ARBA00023172"/>
    </source>
</evidence>
<comment type="similarity">
    <text evidence="1">Belongs to the RAD52 family.</text>
</comment>
<feature type="region of interest" description="Disordered" evidence="5">
    <location>
        <begin position="236"/>
        <end position="308"/>
    </location>
</feature>
<dbReference type="OrthoDB" id="206565at2759"/>
<dbReference type="InterPro" id="IPR042525">
    <property type="entry name" value="Rad52_Rad59_Rad22_sf"/>
</dbReference>
<proteinExistence type="inferred from homology"/>
<dbReference type="GO" id="GO:0005634">
    <property type="term" value="C:nucleus"/>
    <property type="evidence" value="ECO:0007669"/>
    <property type="project" value="TreeGrafter"/>
</dbReference>
<feature type="compositionally biased region" description="Low complexity" evidence="5">
    <location>
        <begin position="197"/>
        <end position="224"/>
    </location>
</feature>
<gene>
    <name evidence="6" type="ORF">THRCLA_10070</name>
</gene>
<accession>A0A1V9YSM7</accession>
<evidence type="ECO:0000313" key="7">
    <source>
        <dbReference type="Proteomes" id="UP000243217"/>
    </source>
</evidence>
<evidence type="ECO:0000256" key="2">
    <source>
        <dbReference type="ARBA" id="ARBA00022763"/>
    </source>
</evidence>
<dbReference type="Pfam" id="PF04098">
    <property type="entry name" value="Rad52_Rad22"/>
    <property type="match status" value="1"/>
</dbReference>
<feature type="compositionally biased region" description="Polar residues" evidence="5">
    <location>
        <begin position="251"/>
        <end position="260"/>
    </location>
</feature>
<dbReference type="PANTHER" id="PTHR12132">
    <property type="entry name" value="DNA REPAIR AND RECOMBINATION PROTEIN RAD52, RAD59"/>
    <property type="match status" value="1"/>
</dbReference>
<dbReference type="PANTHER" id="PTHR12132:SF1">
    <property type="entry name" value="DNA REPAIR PROTEIN RAD52 HOMOLOG"/>
    <property type="match status" value="1"/>
</dbReference>
<dbReference type="FunFam" id="3.30.390.80:FF:000001">
    <property type="entry name" value="DNA repair protein RAD52 homolog"/>
    <property type="match status" value="1"/>
</dbReference>
<comment type="caution">
    <text evidence="6">The sequence shown here is derived from an EMBL/GenBank/DDBJ whole genome shotgun (WGS) entry which is preliminary data.</text>
</comment>
<keyword evidence="4" id="KW-0234">DNA repair</keyword>